<evidence type="ECO:0000256" key="2">
    <source>
        <dbReference type="ARBA" id="ARBA00022649"/>
    </source>
</evidence>
<dbReference type="Gene3D" id="3.40.630.30">
    <property type="match status" value="1"/>
</dbReference>
<gene>
    <name evidence="7" type="ORF">N8A98_01620</name>
</gene>
<evidence type="ECO:0000256" key="4">
    <source>
        <dbReference type="ARBA" id="ARBA00023315"/>
    </source>
</evidence>
<keyword evidence="8" id="KW-1185">Reference proteome</keyword>
<dbReference type="EMBL" id="CP104964">
    <property type="protein sequence ID" value="UXN67787.1"/>
    <property type="molecule type" value="Genomic_DNA"/>
</dbReference>
<evidence type="ECO:0000256" key="5">
    <source>
        <dbReference type="ARBA" id="ARBA00049880"/>
    </source>
</evidence>
<dbReference type="PANTHER" id="PTHR36449:SF1">
    <property type="entry name" value="ACETYLTRANSFERASE"/>
    <property type="match status" value="1"/>
</dbReference>
<dbReference type="Proteomes" id="UP001061862">
    <property type="component" value="Plasmid p_unnamed1"/>
</dbReference>
<name>A0ABY6C6M1_9HYPH</name>
<proteinExistence type="predicted"/>
<protein>
    <submittedName>
        <fullName evidence="7">GNAT family N-acetyltransferase</fullName>
    </submittedName>
</protein>
<dbReference type="Pfam" id="PF13508">
    <property type="entry name" value="Acetyltransf_7"/>
    <property type="match status" value="1"/>
</dbReference>
<comment type="catalytic activity">
    <reaction evidence="5">
        <text>glycyl-tRNA(Gly) + acetyl-CoA = N-acetylglycyl-tRNA(Gly) + CoA + H(+)</text>
        <dbReference type="Rhea" id="RHEA:81867"/>
        <dbReference type="Rhea" id="RHEA-COMP:9683"/>
        <dbReference type="Rhea" id="RHEA-COMP:19766"/>
        <dbReference type="ChEBI" id="CHEBI:15378"/>
        <dbReference type="ChEBI" id="CHEBI:57287"/>
        <dbReference type="ChEBI" id="CHEBI:57288"/>
        <dbReference type="ChEBI" id="CHEBI:78522"/>
        <dbReference type="ChEBI" id="CHEBI:232036"/>
    </reaction>
</comment>
<feature type="domain" description="N-acetyltransferase" evidence="6">
    <location>
        <begin position="1"/>
        <end position="157"/>
    </location>
</feature>
<keyword evidence="3" id="KW-0808">Transferase</keyword>
<keyword evidence="4" id="KW-0012">Acyltransferase</keyword>
<dbReference type="InterPro" id="IPR000182">
    <property type="entry name" value="GNAT_dom"/>
</dbReference>
<accession>A0ABY6C6M1</accession>
<dbReference type="PROSITE" id="PS51186">
    <property type="entry name" value="GNAT"/>
    <property type="match status" value="1"/>
</dbReference>
<geneLocation type="plasmid" evidence="7 8">
    <name>p_unnamed1</name>
</geneLocation>
<reference evidence="7 8" key="1">
    <citation type="submission" date="2022-09" db="EMBL/GenBank/DDBJ databases">
        <title>Interaction between co-microsymbionts with complementary sets of symbiotic genes in legume-rhizobium systems.</title>
        <authorList>
            <person name="Safronova V."/>
            <person name="Sazanova A."/>
            <person name="Afonin A."/>
            <person name="Chirak E."/>
        </authorList>
    </citation>
    <scope>NUCLEOTIDE SEQUENCE [LARGE SCALE GENOMIC DNA]</scope>
    <source>
        <strain evidence="7 8">A18/4-1</strain>
        <plasmid evidence="7 8">p_unnamed1</plasmid>
    </source>
</reference>
<evidence type="ECO:0000313" key="7">
    <source>
        <dbReference type="EMBL" id="UXN67787.1"/>
    </source>
</evidence>
<keyword evidence="1" id="KW-0678">Repressor</keyword>
<dbReference type="CDD" id="cd04301">
    <property type="entry name" value="NAT_SF"/>
    <property type="match status" value="1"/>
</dbReference>
<dbReference type="SUPFAM" id="SSF55729">
    <property type="entry name" value="Acyl-CoA N-acyltransferases (Nat)"/>
    <property type="match status" value="1"/>
</dbReference>
<sequence length="157" mass="17133">MQAPSRLSEQHRLEDFSSGEVVLDTWLKTRALPNQAAGVSRTYVAVEGGQVAGYYCLSSAAISLKEAPRALRHGMPDPLPMILMGRLAVDQRYKGQGLGTALLKDSVLRAQSALEIIGVRGLLVHALHDQAKGFYLHHGFRETPGNPLTLVLPFKFT</sequence>
<keyword evidence="7" id="KW-0614">Plasmid</keyword>
<keyword evidence="2" id="KW-1277">Toxin-antitoxin system</keyword>
<evidence type="ECO:0000259" key="6">
    <source>
        <dbReference type="PROSITE" id="PS51186"/>
    </source>
</evidence>
<dbReference type="PANTHER" id="PTHR36449">
    <property type="entry name" value="ACETYLTRANSFERASE-RELATED"/>
    <property type="match status" value="1"/>
</dbReference>
<organism evidence="7 8">
    <name type="scientific">Devosia neptuniae</name>
    <dbReference type="NCBI Taxonomy" id="191302"/>
    <lineage>
        <taxon>Bacteria</taxon>
        <taxon>Pseudomonadati</taxon>
        <taxon>Pseudomonadota</taxon>
        <taxon>Alphaproteobacteria</taxon>
        <taxon>Hyphomicrobiales</taxon>
        <taxon>Devosiaceae</taxon>
        <taxon>Devosia</taxon>
    </lineage>
</organism>
<dbReference type="InterPro" id="IPR016181">
    <property type="entry name" value="Acyl_CoA_acyltransferase"/>
</dbReference>
<evidence type="ECO:0000256" key="3">
    <source>
        <dbReference type="ARBA" id="ARBA00022679"/>
    </source>
</evidence>
<evidence type="ECO:0000313" key="8">
    <source>
        <dbReference type="Proteomes" id="UP001061862"/>
    </source>
</evidence>
<evidence type="ECO:0000256" key="1">
    <source>
        <dbReference type="ARBA" id="ARBA00022491"/>
    </source>
</evidence>
<dbReference type="RefSeq" id="WP_262165250.1">
    <property type="nucleotide sequence ID" value="NZ_CP104964.1"/>
</dbReference>